<dbReference type="GO" id="GO:0005634">
    <property type="term" value="C:nucleus"/>
    <property type="evidence" value="ECO:0007669"/>
    <property type="project" value="TreeGrafter"/>
</dbReference>
<proteinExistence type="predicted"/>
<evidence type="ECO:0000313" key="3">
    <source>
        <dbReference type="Proteomes" id="UP000051836"/>
    </source>
</evidence>
<dbReference type="Proteomes" id="UP000051836">
    <property type="component" value="Unassembled WGS sequence"/>
</dbReference>
<gene>
    <name evidence="2" type="ORF">AAES_161940</name>
</gene>
<dbReference type="PANTHER" id="PTHR47282:SF1">
    <property type="entry name" value="PGC-1 AND ERR-INDUCED REGULATOR IN MUSCLE PROTEIN 1"/>
    <property type="match status" value="1"/>
</dbReference>
<sequence>MDDFEYSIQLSDRDWAEFFLAAEECNLAPASLATAEEQSLSDIEQGDGVPGSTDGPIAARDHGDPCVNPP</sequence>
<dbReference type="GO" id="GO:0014850">
    <property type="term" value="P:response to muscle activity"/>
    <property type="evidence" value="ECO:0007669"/>
    <property type="project" value="TreeGrafter"/>
</dbReference>
<accession>A0A0Q3T567</accession>
<feature type="region of interest" description="Disordered" evidence="1">
    <location>
        <begin position="36"/>
        <end position="70"/>
    </location>
</feature>
<evidence type="ECO:0000256" key="1">
    <source>
        <dbReference type="SAM" id="MobiDB-lite"/>
    </source>
</evidence>
<dbReference type="PANTHER" id="PTHR47282">
    <property type="entry name" value="PGC-1 AND ERR-INDUCED REGULATOR IN MUSCLE PROTEIN 1"/>
    <property type="match status" value="1"/>
</dbReference>
<dbReference type="GO" id="GO:0006355">
    <property type="term" value="P:regulation of DNA-templated transcription"/>
    <property type="evidence" value="ECO:0007669"/>
    <property type="project" value="InterPro"/>
</dbReference>
<organism evidence="2 3">
    <name type="scientific">Amazona aestiva</name>
    <name type="common">Blue-fronted Amazon parrot</name>
    <dbReference type="NCBI Taxonomy" id="12930"/>
    <lineage>
        <taxon>Eukaryota</taxon>
        <taxon>Metazoa</taxon>
        <taxon>Chordata</taxon>
        <taxon>Craniata</taxon>
        <taxon>Vertebrata</taxon>
        <taxon>Euteleostomi</taxon>
        <taxon>Archelosauria</taxon>
        <taxon>Archosauria</taxon>
        <taxon>Dinosauria</taxon>
        <taxon>Saurischia</taxon>
        <taxon>Theropoda</taxon>
        <taxon>Coelurosauria</taxon>
        <taxon>Aves</taxon>
        <taxon>Neognathae</taxon>
        <taxon>Neoaves</taxon>
        <taxon>Telluraves</taxon>
        <taxon>Australaves</taxon>
        <taxon>Psittaciformes</taxon>
        <taxon>Psittacidae</taxon>
        <taxon>Amazona</taxon>
    </lineage>
</organism>
<keyword evidence="3" id="KW-1185">Reference proteome</keyword>
<reference evidence="2 3" key="1">
    <citation type="submission" date="2015-10" db="EMBL/GenBank/DDBJ databases">
        <authorList>
            <person name="Gilbert D.G."/>
        </authorList>
    </citation>
    <scope>NUCLEOTIDE SEQUENCE [LARGE SCALE GENOMIC DNA]</scope>
    <source>
        <strain evidence="2">FVVF132</strain>
    </source>
</reference>
<dbReference type="STRING" id="12930.A0A0Q3T567"/>
<dbReference type="EMBL" id="LMAW01002900">
    <property type="protein sequence ID" value="KQK75870.1"/>
    <property type="molecule type" value="Genomic_DNA"/>
</dbReference>
<dbReference type="GO" id="GO:0005737">
    <property type="term" value="C:cytoplasm"/>
    <property type="evidence" value="ECO:0007669"/>
    <property type="project" value="TreeGrafter"/>
</dbReference>
<evidence type="ECO:0000313" key="2">
    <source>
        <dbReference type="EMBL" id="KQK75870.1"/>
    </source>
</evidence>
<dbReference type="InterPro" id="IPR043442">
    <property type="entry name" value="Perm1"/>
</dbReference>
<protein>
    <submittedName>
        <fullName evidence="2">Uncharacterized protein</fullName>
    </submittedName>
</protein>
<dbReference type="OrthoDB" id="8943218at2759"/>
<comment type="caution">
    <text evidence="2">The sequence shown here is derived from an EMBL/GenBank/DDBJ whole genome shotgun (WGS) entry which is preliminary data.</text>
</comment>
<name>A0A0Q3T567_AMAAE</name>
<dbReference type="AlphaFoldDB" id="A0A0Q3T567"/>